<feature type="region of interest" description="Disordered" evidence="1">
    <location>
        <begin position="308"/>
        <end position="353"/>
    </location>
</feature>
<keyword evidence="3" id="KW-1185">Reference proteome</keyword>
<feature type="compositionally biased region" description="Acidic residues" evidence="1">
    <location>
        <begin position="12"/>
        <end position="21"/>
    </location>
</feature>
<feature type="compositionally biased region" description="Low complexity" evidence="1">
    <location>
        <begin position="341"/>
        <end position="351"/>
    </location>
</feature>
<gene>
    <name evidence="2" type="ORF">L486_03219</name>
</gene>
<organism evidence="2 3">
    <name type="scientific">Kwoniella mangroviensis CBS 10435</name>
    <dbReference type="NCBI Taxonomy" id="1331196"/>
    <lineage>
        <taxon>Eukaryota</taxon>
        <taxon>Fungi</taxon>
        <taxon>Dikarya</taxon>
        <taxon>Basidiomycota</taxon>
        <taxon>Agaricomycotina</taxon>
        <taxon>Tremellomycetes</taxon>
        <taxon>Tremellales</taxon>
        <taxon>Cryptococcaceae</taxon>
        <taxon>Kwoniella</taxon>
    </lineage>
</organism>
<reference evidence="2 3" key="1">
    <citation type="submission" date="2013-07" db="EMBL/GenBank/DDBJ databases">
        <title>The Genome Sequence of Kwoniella mangroviensis CBS10435.</title>
        <authorList>
            <consortium name="The Broad Institute Genome Sequencing Platform"/>
            <person name="Cuomo C."/>
            <person name="Litvintseva A."/>
            <person name="Chen Y."/>
            <person name="Heitman J."/>
            <person name="Sun S."/>
            <person name="Springer D."/>
            <person name="Dromer F."/>
            <person name="Young S.K."/>
            <person name="Zeng Q."/>
            <person name="Gargeya S."/>
            <person name="Fitzgerald M."/>
            <person name="Abouelleil A."/>
            <person name="Alvarado L."/>
            <person name="Berlin A.M."/>
            <person name="Chapman S.B."/>
            <person name="Dewar J."/>
            <person name="Goldberg J."/>
            <person name="Griggs A."/>
            <person name="Gujja S."/>
            <person name="Hansen M."/>
            <person name="Howarth C."/>
            <person name="Imamovic A."/>
            <person name="Larimer J."/>
            <person name="McCowan C."/>
            <person name="Murphy C."/>
            <person name="Pearson M."/>
            <person name="Priest M."/>
            <person name="Roberts A."/>
            <person name="Saif S."/>
            <person name="Shea T."/>
            <person name="Sykes S."/>
            <person name="Wortman J."/>
            <person name="Nusbaum C."/>
            <person name="Birren B."/>
        </authorList>
    </citation>
    <scope>NUCLEOTIDE SEQUENCE [LARGE SCALE GENOMIC DNA]</scope>
    <source>
        <strain evidence="2 3">CBS 10435</strain>
    </source>
</reference>
<evidence type="ECO:0000313" key="3">
    <source>
        <dbReference type="Proteomes" id="UP000092583"/>
    </source>
</evidence>
<dbReference type="AlphaFoldDB" id="A0A1B9IT71"/>
<name>A0A1B9IT71_9TREE</name>
<feature type="compositionally biased region" description="Polar residues" evidence="1">
    <location>
        <begin position="221"/>
        <end position="237"/>
    </location>
</feature>
<evidence type="ECO:0000256" key="1">
    <source>
        <dbReference type="SAM" id="MobiDB-lite"/>
    </source>
</evidence>
<dbReference type="OrthoDB" id="10672903at2759"/>
<evidence type="ECO:0000313" key="2">
    <source>
        <dbReference type="EMBL" id="OCF58729.1"/>
    </source>
</evidence>
<feature type="compositionally biased region" description="Polar residues" evidence="1">
    <location>
        <begin position="323"/>
        <end position="340"/>
    </location>
</feature>
<reference evidence="3" key="2">
    <citation type="submission" date="2013-12" db="EMBL/GenBank/DDBJ databases">
        <title>Evolution of pathogenesis and genome organization in the Tremellales.</title>
        <authorList>
            <person name="Cuomo C."/>
            <person name="Litvintseva A."/>
            <person name="Heitman J."/>
            <person name="Chen Y."/>
            <person name="Sun S."/>
            <person name="Springer D."/>
            <person name="Dromer F."/>
            <person name="Young S."/>
            <person name="Zeng Q."/>
            <person name="Chapman S."/>
            <person name="Gujja S."/>
            <person name="Saif S."/>
            <person name="Birren B."/>
        </authorList>
    </citation>
    <scope>NUCLEOTIDE SEQUENCE [LARGE SCALE GENOMIC DNA]</scope>
    <source>
        <strain evidence="3">CBS 10435</strain>
    </source>
</reference>
<proteinExistence type="predicted"/>
<feature type="compositionally biased region" description="Low complexity" evidence="1">
    <location>
        <begin position="308"/>
        <end position="322"/>
    </location>
</feature>
<feature type="compositionally biased region" description="Polar residues" evidence="1">
    <location>
        <begin position="76"/>
        <end position="91"/>
    </location>
</feature>
<sequence>MPLGGRTSEAETISDDNENSIDSERKSKTPALLSDIEGLLNKSQSYTNDPKSHFPYRRNDSGFVDSAYGSDDSSPDEGQTFSGPVYQTGSRASPPSSLSETSLPDSDIEHDRQSSDSLSDSQGDRSDSTSSQSSGDINIVSSDTPYGIMPFGAGHDRPVRNTSMTATPTESANFSSPTNSPDNDALASYLGTRLKDIGESDQESSYQPPAGPFLHRGPDYSQLTLKSSRANSLQRTASIHGRPQRRCSGVRSSSSGTSSLSCARGSNNRLSSNREEMQRARDQYYEDPYADTSKTDLEIYEEYSRSGIPRSSMSGIISPISPQMHTGESTGVQKWTNEQTSSVSSRSNARSYIPSFLQNRRRRSISSRGTSNTGKSRLSVNWQPSISYITNKMNRWKNNLSSRFSRTTEDPLPRRKASDVEAELYGNIFQKEARRRIERRYQSLRAEGTRYFVPREMQEWISQLPMDSKPEPEKEESRIPSISLTSVNDEVDDWFRSPSFDQPSSGSSRTGVSLEDALSRLREERRIKDQQLAEYQSQDNVFARYWGSHTEEGKYGATEDEQDISILRSQISTLRDRLGELESRFYQF</sequence>
<accession>A0A1B9IT71</accession>
<dbReference type="EMBL" id="KI669461">
    <property type="protein sequence ID" value="OCF58729.1"/>
    <property type="molecule type" value="Genomic_DNA"/>
</dbReference>
<feature type="compositionally biased region" description="Low complexity" evidence="1">
    <location>
        <begin position="246"/>
        <end position="266"/>
    </location>
</feature>
<feature type="region of interest" description="Disordered" evidence="1">
    <location>
        <begin position="1"/>
        <end position="278"/>
    </location>
</feature>
<dbReference type="Proteomes" id="UP000092583">
    <property type="component" value="Unassembled WGS sequence"/>
</dbReference>
<protein>
    <submittedName>
        <fullName evidence="2">Uncharacterized protein</fullName>
    </submittedName>
</protein>
<feature type="compositionally biased region" description="Low complexity" evidence="1">
    <location>
        <begin position="93"/>
        <end position="105"/>
    </location>
</feature>
<feature type="compositionally biased region" description="Polar residues" evidence="1">
    <location>
        <begin position="160"/>
        <end position="182"/>
    </location>
</feature>